<dbReference type="InterPro" id="IPR006616">
    <property type="entry name" value="DM9_repeat"/>
</dbReference>
<dbReference type="Proteomes" id="UP000617340">
    <property type="component" value="Unassembled WGS sequence"/>
</dbReference>
<dbReference type="AlphaFoldDB" id="A0A834MV51"/>
<comment type="caution">
    <text evidence="1">The sequence shown here is derived from an EMBL/GenBank/DDBJ whole genome shotgun (WGS) entry which is preliminary data.</text>
</comment>
<dbReference type="SMART" id="SM00696">
    <property type="entry name" value="DM9"/>
    <property type="match status" value="2"/>
</dbReference>
<keyword evidence="2" id="KW-1185">Reference proteome</keyword>
<dbReference type="Pfam" id="PF11901">
    <property type="entry name" value="DM9"/>
    <property type="match status" value="1"/>
</dbReference>
<dbReference type="PANTHER" id="PTHR31649:SF10">
    <property type="entry name" value="IP19903P-RELATED"/>
    <property type="match status" value="1"/>
</dbReference>
<evidence type="ECO:0000313" key="2">
    <source>
        <dbReference type="Proteomes" id="UP000617340"/>
    </source>
</evidence>
<protein>
    <submittedName>
        <fullName evidence="1">Uncharacterized protein</fullName>
    </submittedName>
</protein>
<sequence>MSSRMDRDADAPVAAAASATAITAATVAVAATTAAAVTIIKILKNKKFFKKTFLGYKWVHYPRGPERCRWQPNMITIGRDLDGVNLVVGRARHHGDVLPAKVKPDHSVAYVCHNGNEHMKHEFEILMPTDFKWIPSGHGHVPENAVEAGRTVNGEVLFVGRTYHNGVPCVGKNDDYSRNEIQLPASTTLWLFGRTQKKG</sequence>
<name>A0A834MV51_VESGE</name>
<accession>A0A834MV51</accession>
<dbReference type="PANTHER" id="PTHR31649">
    <property type="entry name" value="AGAP009604-PA"/>
    <property type="match status" value="1"/>
</dbReference>
<organism evidence="1 2">
    <name type="scientific">Vespula germanica</name>
    <name type="common">German yellow jacket</name>
    <name type="synonym">Paravespula germanica</name>
    <dbReference type="NCBI Taxonomy" id="30212"/>
    <lineage>
        <taxon>Eukaryota</taxon>
        <taxon>Metazoa</taxon>
        <taxon>Ecdysozoa</taxon>
        <taxon>Arthropoda</taxon>
        <taxon>Hexapoda</taxon>
        <taxon>Insecta</taxon>
        <taxon>Pterygota</taxon>
        <taxon>Neoptera</taxon>
        <taxon>Endopterygota</taxon>
        <taxon>Hymenoptera</taxon>
        <taxon>Apocrita</taxon>
        <taxon>Aculeata</taxon>
        <taxon>Vespoidea</taxon>
        <taxon>Vespidae</taxon>
        <taxon>Vespinae</taxon>
        <taxon>Vespula</taxon>
    </lineage>
</organism>
<gene>
    <name evidence="1" type="ORF">HZH68_014426</name>
</gene>
<evidence type="ECO:0000313" key="1">
    <source>
        <dbReference type="EMBL" id="KAF7384814.1"/>
    </source>
</evidence>
<proteinExistence type="predicted"/>
<dbReference type="EMBL" id="JACSDZ010000017">
    <property type="protein sequence ID" value="KAF7384814.1"/>
    <property type="molecule type" value="Genomic_DNA"/>
</dbReference>
<reference evidence="1" key="1">
    <citation type="journal article" date="2020" name="G3 (Bethesda)">
        <title>High-Quality Assemblies for Three Invasive Social Wasps from the &lt;i&gt;Vespula&lt;/i&gt; Genus.</title>
        <authorList>
            <person name="Harrop T.W.R."/>
            <person name="Guhlin J."/>
            <person name="McLaughlin G.M."/>
            <person name="Permina E."/>
            <person name="Stockwell P."/>
            <person name="Gilligan J."/>
            <person name="Le Lec M.F."/>
            <person name="Gruber M.A.M."/>
            <person name="Quinn O."/>
            <person name="Lovegrove M."/>
            <person name="Duncan E.J."/>
            <person name="Remnant E.J."/>
            <person name="Van Eeckhoven J."/>
            <person name="Graham B."/>
            <person name="Knapp R.A."/>
            <person name="Langford K.W."/>
            <person name="Kronenberg Z."/>
            <person name="Press M.O."/>
            <person name="Eacker S.M."/>
            <person name="Wilson-Rankin E.E."/>
            <person name="Purcell J."/>
            <person name="Lester P.J."/>
            <person name="Dearden P.K."/>
        </authorList>
    </citation>
    <scope>NUCLEOTIDE SEQUENCE</scope>
    <source>
        <strain evidence="1">Linc-1</strain>
    </source>
</reference>